<dbReference type="SUPFAM" id="SSF52129">
    <property type="entry name" value="Caspase-like"/>
    <property type="match status" value="1"/>
</dbReference>
<dbReference type="Pfam" id="PF01364">
    <property type="entry name" value="Peptidase_C25"/>
    <property type="match status" value="1"/>
</dbReference>
<evidence type="ECO:0000313" key="3">
    <source>
        <dbReference type="Proteomes" id="UP000652681"/>
    </source>
</evidence>
<dbReference type="InterPro" id="IPR001769">
    <property type="entry name" value="Gingipain"/>
</dbReference>
<dbReference type="InterPro" id="IPR029030">
    <property type="entry name" value="Caspase-like_dom_sf"/>
</dbReference>
<organism evidence="2 3">
    <name type="scientific">Taishania pollutisoli</name>
    <dbReference type="NCBI Taxonomy" id="2766479"/>
    <lineage>
        <taxon>Bacteria</taxon>
        <taxon>Pseudomonadati</taxon>
        <taxon>Bacteroidota</taxon>
        <taxon>Flavobacteriia</taxon>
        <taxon>Flavobacteriales</taxon>
        <taxon>Crocinitomicaceae</taxon>
        <taxon>Taishania</taxon>
    </lineage>
</organism>
<dbReference type="EMBL" id="JACVEL010000004">
    <property type="protein sequence ID" value="MBC9812316.1"/>
    <property type="molecule type" value="Genomic_DNA"/>
</dbReference>
<keyword evidence="3" id="KW-1185">Reference proteome</keyword>
<dbReference type="GO" id="GO:0006508">
    <property type="term" value="P:proteolysis"/>
    <property type="evidence" value="ECO:0007669"/>
    <property type="project" value="InterPro"/>
</dbReference>
<evidence type="ECO:0000313" key="2">
    <source>
        <dbReference type="EMBL" id="MBC9812316.1"/>
    </source>
</evidence>
<dbReference type="RefSeq" id="WP_163489712.1">
    <property type="nucleotide sequence ID" value="NZ_JACVEL010000004.1"/>
</dbReference>
<evidence type="ECO:0000259" key="1">
    <source>
        <dbReference type="Pfam" id="PF01364"/>
    </source>
</evidence>
<dbReference type="Gene3D" id="2.60.40.4070">
    <property type="match status" value="1"/>
</dbReference>
<feature type="domain" description="Gingipain" evidence="1">
    <location>
        <begin position="421"/>
        <end position="781"/>
    </location>
</feature>
<gene>
    <name evidence="2" type="ORF">H9Y05_07455</name>
</gene>
<reference evidence="2" key="1">
    <citation type="submission" date="2020-09" db="EMBL/GenBank/DDBJ databases">
        <title>Taishania pollutisoli gen. nov., sp. nov., Isolated from Tetrabromobisphenol A-Contaminated Soil.</title>
        <authorList>
            <person name="Chen Q."/>
        </authorList>
    </citation>
    <scope>NUCLEOTIDE SEQUENCE</scope>
    <source>
        <strain evidence="2">CZZ-1</strain>
    </source>
</reference>
<protein>
    <recommendedName>
        <fullName evidence="1">Gingipain domain-containing protein</fullName>
    </recommendedName>
</protein>
<dbReference type="Gene3D" id="3.40.50.1460">
    <property type="match status" value="1"/>
</dbReference>
<sequence length="1702" mass="192643">MIRLLHNTIFTVLLVLFMYPDVAFAQSYGNEWINFNQRYYSFPVAHTGLKRINYDDLNNAGIPVGSFSHQQIQLFGRQKEVPIWVETNGDGTFDSGDYILFYAERNDGWLDSMLYLDPSKAANPAVSLFNDTIYYFFTWNNQTNNLRFTEELSADYANYTPVNYVWDKYEQGYQNSYLEGERLQSLLSSAFYVAGEGYGLAQVNGVNGYNLDLTAQTPYPYTAPGSPNARFKGLVTTTASSPVAQSGDPNHHTQWRINGQLVYDQTGFGCIQFKADLPFSSAGMTHTTDLDWTIVGDLPVETMYQSLTYWSIDYPRIPNFNGATRFKIRVENGSQAKNRIDYTALGVANPVIFSFGSSPRRIYPQTNGGSQVILFPNNSGENYSEIVAHDLNSAQIITGFSPVNTTGFFTDYANLSHERAYIIVYHPSLYPASNQYRMYRQSISGGGYNVVMANIEELYLQYGGGIKQHINGIRRFALHSYDLSTQKPEALLLLGKGLYPTIARGNAFSQNLIPTFGVPASDILITSNLPGTSLWKPLIPTGRLSVNTEAGILNYLDKITAYESNQNQNDVYDTPSKDWQKHIIHLIGGTDLSQQASFNAQMEIMKIKAEGDRFGGKVHTLKRESDDPIPPTQLQDIMTRIANGVSVMTYYGHKGVTNSGFEINLDDLQNWNNTNKYPLMIANSCYNGDLFELGLGSSSEYFVNTPNLGAIGYISSVSTGFHPMVGVYSNELYKQFTRISYSESIAKNMSNAIDTLESPGNMYMEVTATQMLLNGDPALKVNYHNRPEIELLEQNIFFKPDYVDLNTDSIEMHIALKNLGSSIIDSFTIEIARNFPGSDIDSIYHVKRGQLHYTDTIKIKFPLQPGIAAGLNVFDVKVDIPSFIPEQYDEIYNNQVIKNYFLNLDGIVPVVPYEFAVVPYDTITLKASTINPIAEYNTYRFQIDTTDLFNSPFLKNAVVSGLGGVKEVKPNQWNSPLQLQDSMVYFWRVAVDEPNPLWKESSFQYIQGKSGWGQDHFFQFKKNTFSNVNYVRADRLREWNPDSVLLSVDVYPDVSLENAYYINGTQMDYGVCTWTPPLHVVVIDPITFEPWGTNYNGANPDHDFGNVLCRGRVEKFFIFNQDNPAHLQSFQNMVLNEVPDGHYLLIYAPIMGYYSSWNALDSANMYQTFAALGSDSIIPGRPNHPFSFFVRKGYPNTVVERVIDPTTGAGSENGYAFIHMEAYMPTSITQGQEISTLIGPAMRWGNVYWRQESIDPINNTDTTRLLIQPYTWNMIPGPPVNVLFNNNDSLLNLQGTINSQQYPYIRLRANYKDTTNYTPAQVDSWHVLYDLAPEAAIDGTNGYYFSHLNDSIYEGESLRFATDIRNIFDIDMDSLLVNYWVQDNNNVKHFIDYPRQDSLRVGQTLRDTITFSSAGLSGFNSLWVEVNPYVNGSMYVKDQPEQYHFNNMLQIPFRVNGDNENPLLDVTFDGRHILNGDIVNPNAEILITLKDENPYMIMDEPSDTTLFGIYLTDPAGNQKRIPFVDGMGNTVMQWLPAESTHKRFKIIYPAAFTMDGKYRLLVQGADKSGNLSGDFQYKVDFEVIRASSITHMMNYPNPFSTSTRFVFTLTGTEVPDDIIIQIMTVSGRVVREITEDQLGRIYIGRNVTEYAWDGRDEFGDQLANGVYLYTVKAKINGEDIDHRESGADQYFKKNFGKMYLMR</sequence>
<dbReference type="Proteomes" id="UP000652681">
    <property type="component" value="Unassembled WGS sequence"/>
</dbReference>
<name>A0A8J6P8X2_9FLAO</name>
<dbReference type="GO" id="GO:0008234">
    <property type="term" value="F:cysteine-type peptidase activity"/>
    <property type="evidence" value="ECO:0007669"/>
    <property type="project" value="InterPro"/>
</dbReference>
<proteinExistence type="predicted"/>
<accession>A0A8J6P8X2</accession>
<comment type="caution">
    <text evidence="2">The sequence shown here is derived from an EMBL/GenBank/DDBJ whole genome shotgun (WGS) entry which is preliminary data.</text>
</comment>